<feature type="transmembrane region" description="Helical" evidence="9">
    <location>
        <begin position="535"/>
        <end position="552"/>
    </location>
</feature>
<evidence type="ECO:0000256" key="5">
    <source>
        <dbReference type="ARBA" id="ARBA00022554"/>
    </source>
</evidence>
<dbReference type="Gene3D" id="3.40.630.10">
    <property type="entry name" value="Zn peptidases"/>
    <property type="match status" value="1"/>
</dbReference>
<comment type="subcellular location">
    <subcellularLocation>
        <location evidence="2">Vacuole membrane</location>
        <topology evidence="2">Multi-pass membrane protein</topology>
    </subcellularLocation>
</comment>
<keyword evidence="9" id="KW-0472">Membrane</keyword>
<dbReference type="GO" id="GO:0005774">
    <property type="term" value="C:vacuolar membrane"/>
    <property type="evidence" value="ECO:0007669"/>
    <property type="project" value="UniProtKB-SubCell"/>
</dbReference>
<dbReference type="AlphaFoldDB" id="A0A1I6P8U2"/>
<keyword evidence="7" id="KW-0325">Glycoprotein</keyword>
<accession>A0A1I6P8U2</accession>
<evidence type="ECO:0000313" key="12">
    <source>
        <dbReference type="Proteomes" id="UP000183209"/>
    </source>
</evidence>
<dbReference type="InterPro" id="IPR045175">
    <property type="entry name" value="M28_fam"/>
</dbReference>
<evidence type="ECO:0000259" key="10">
    <source>
        <dbReference type="Pfam" id="PF04389"/>
    </source>
</evidence>
<dbReference type="InterPro" id="IPR007484">
    <property type="entry name" value="Peptidase_M28"/>
</dbReference>
<feature type="transmembrane region" description="Helical" evidence="9">
    <location>
        <begin position="429"/>
        <end position="448"/>
    </location>
</feature>
<dbReference type="PANTHER" id="PTHR12147:SF58">
    <property type="entry name" value="VACUOLAR MEMBRANE PROTEASE"/>
    <property type="match status" value="1"/>
</dbReference>
<keyword evidence="9" id="KW-0812">Transmembrane</keyword>
<feature type="transmembrane region" description="Helical" evidence="9">
    <location>
        <begin position="328"/>
        <end position="348"/>
    </location>
</feature>
<feature type="transmembrane region" description="Helical" evidence="9">
    <location>
        <begin position="403"/>
        <end position="422"/>
    </location>
</feature>
<dbReference type="EMBL" id="FPAG01000001">
    <property type="protein sequence ID" value="SFS36586.1"/>
    <property type="molecule type" value="Genomic_DNA"/>
</dbReference>
<dbReference type="Pfam" id="PF04389">
    <property type="entry name" value="Peptidase_M28"/>
    <property type="match status" value="1"/>
</dbReference>
<name>A0A1I6P8U2_9FLAO</name>
<dbReference type="PANTHER" id="PTHR12147">
    <property type="entry name" value="METALLOPEPTIDASE M28 FAMILY MEMBER"/>
    <property type="match status" value="1"/>
</dbReference>
<reference evidence="11 12" key="1">
    <citation type="submission" date="2016-10" db="EMBL/GenBank/DDBJ databases">
        <authorList>
            <person name="de Groot N.N."/>
        </authorList>
    </citation>
    <scope>NUCLEOTIDE SEQUENCE [LARGE SCALE GENOMIC DNA]</scope>
    <source>
        <strain evidence="11 12">CGMCC 1.6114</strain>
    </source>
</reference>
<evidence type="ECO:0000256" key="1">
    <source>
        <dbReference type="ARBA" id="ARBA00003273"/>
    </source>
</evidence>
<evidence type="ECO:0000256" key="4">
    <source>
        <dbReference type="ARBA" id="ARBA00017435"/>
    </source>
</evidence>
<dbReference type="OrthoDB" id="9778250at2"/>
<comment type="function">
    <text evidence="1">May be involved in vacuolar sorting and osmoregulation.</text>
</comment>
<evidence type="ECO:0000256" key="8">
    <source>
        <dbReference type="ARBA" id="ARBA00031512"/>
    </source>
</evidence>
<dbReference type="GO" id="GO:0006508">
    <property type="term" value="P:proteolysis"/>
    <property type="evidence" value="ECO:0007669"/>
    <property type="project" value="InterPro"/>
</dbReference>
<evidence type="ECO:0000256" key="7">
    <source>
        <dbReference type="ARBA" id="ARBA00023180"/>
    </source>
</evidence>
<keyword evidence="5" id="KW-0926">Vacuole</keyword>
<protein>
    <recommendedName>
        <fullName evidence="4">Vacuolar membrane protease</fullName>
    </recommendedName>
    <alternativeName>
        <fullName evidence="8">FXNA-related family protease 1</fullName>
    </alternativeName>
</protein>
<dbReference type="SUPFAM" id="SSF53187">
    <property type="entry name" value="Zn-dependent exopeptidases"/>
    <property type="match status" value="1"/>
</dbReference>
<comment type="similarity">
    <text evidence="3">Belongs to the peptidase M28 family.</text>
</comment>
<keyword evidence="6 9" id="KW-1133">Transmembrane helix</keyword>
<evidence type="ECO:0000256" key="2">
    <source>
        <dbReference type="ARBA" id="ARBA00004128"/>
    </source>
</evidence>
<feature type="domain" description="Peptidase M28" evidence="10">
    <location>
        <begin position="100"/>
        <end position="290"/>
    </location>
</feature>
<dbReference type="Proteomes" id="UP000183209">
    <property type="component" value="Unassembled WGS sequence"/>
</dbReference>
<gene>
    <name evidence="11" type="ORF">SAMN04487906_0172</name>
</gene>
<evidence type="ECO:0000313" key="11">
    <source>
        <dbReference type="EMBL" id="SFS36586.1"/>
    </source>
</evidence>
<feature type="transmembrane region" description="Helical" evidence="9">
    <location>
        <begin position="505"/>
        <end position="528"/>
    </location>
</feature>
<evidence type="ECO:0000256" key="6">
    <source>
        <dbReference type="ARBA" id="ARBA00022989"/>
    </source>
</evidence>
<dbReference type="GO" id="GO:0008235">
    <property type="term" value="F:metalloexopeptidase activity"/>
    <property type="evidence" value="ECO:0007669"/>
    <property type="project" value="InterPro"/>
</dbReference>
<proteinExistence type="inferred from homology"/>
<dbReference type="RefSeq" id="WP_074976302.1">
    <property type="nucleotide sequence ID" value="NZ_FPAG01000001.1"/>
</dbReference>
<sequence>MKNLSAVFSFFLIVLATYWSFHSLMPQSISKSTTPDDQFSTERALSHILQISKEPHFVGAANHKVVRDYIVTELQKLGLKVELQEGYTGGDWGNLSKATNIISKIEGTGNGRSLVLMTHYDSNPHSSLGASDAGSGVAAILEGVRAYLATDKKPLNDIIILITDAEELGLNGAQLFVNEHPWTENIGVILNFEARGSGGPSYMLMETNGSNSKLIEHFVEADPEFPVANSLAYSIYKKLPNDTDLTVFREDADIDGFNFAFIDDHFDYHTAMDNYERLDRNTLEHQGSYLMPLLNYFSQENLSDLKSDTDFVFFNVPFFKMVTYPFSWILPMLILSVLVFIGLIIAGIRSKKIVLKEVGIGFLAFVAAVALSALIGFYAWPLLKGLYPQYNDILHGFTYNGHSYIAFFGMLSIAICFGIYSMIKEVRPVNLLVAPILFWLVICGYVAFNLEGASFFIIPVIATLVSFGILLRQEKPSILLLTLLAIPGLFILAPFVQMFPVALGLKILIASSLLTVLIFGLSLSVFGFYKSKKTLAIIFFIIAIFYFGKAHMHSGFDENRPNPTSLVYLLDADANKATWNTYNTVLDSWTSKYITDDRVTSTEGHHFSSKYKTGFTYSSEAPVKNIDLPDIRMKQDTVINNERHVKICITPHRHVNRLELFSSTPFIECRANGIVFDKNYLKNRGDRLLTHYISHNEDTELYLVSKVNEPIEITLYESSNDLLNGIDFNIPQRASDAIPMPFVLNDAIIIKKTIRIE</sequence>
<feature type="transmembrane region" description="Helical" evidence="9">
    <location>
        <begin position="478"/>
        <end position="499"/>
    </location>
</feature>
<evidence type="ECO:0000256" key="9">
    <source>
        <dbReference type="SAM" id="Phobius"/>
    </source>
</evidence>
<organism evidence="11 12">
    <name type="scientific">Zhouia amylolytica</name>
    <dbReference type="NCBI Taxonomy" id="376730"/>
    <lineage>
        <taxon>Bacteria</taxon>
        <taxon>Pseudomonadati</taxon>
        <taxon>Bacteroidota</taxon>
        <taxon>Flavobacteriia</taxon>
        <taxon>Flavobacteriales</taxon>
        <taxon>Flavobacteriaceae</taxon>
        <taxon>Zhouia</taxon>
    </lineage>
</organism>
<evidence type="ECO:0000256" key="3">
    <source>
        <dbReference type="ARBA" id="ARBA00010918"/>
    </source>
</evidence>
<feature type="transmembrane region" description="Helical" evidence="9">
    <location>
        <begin position="360"/>
        <end position="383"/>
    </location>
</feature>
<feature type="transmembrane region" description="Helical" evidence="9">
    <location>
        <begin position="454"/>
        <end position="471"/>
    </location>
</feature>